<dbReference type="InterPro" id="IPR001433">
    <property type="entry name" value="OxRdtase_FAD/NAD-bd"/>
</dbReference>
<dbReference type="InterPro" id="IPR012675">
    <property type="entry name" value="Beta-grasp_dom_sf"/>
</dbReference>
<dbReference type="InterPro" id="IPR036010">
    <property type="entry name" value="2Fe-2S_ferredoxin-like_sf"/>
</dbReference>
<dbReference type="Pfam" id="PF00111">
    <property type="entry name" value="Fer2"/>
    <property type="match status" value="1"/>
</dbReference>
<proteinExistence type="predicted"/>
<dbReference type="GO" id="GO:0016491">
    <property type="term" value="F:oxidoreductase activity"/>
    <property type="evidence" value="ECO:0007669"/>
    <property type="project" value="UniProtKB-KW"/>
</dbReference>
<keyword evidence="5" id="KW-0408">Iron</keyword>
<dbReference type="Gene3D" id="2.40.30.10">
    <property type="entry name" value="Translation factors"/>
    <property type="match status" value="1"/>
</dbReference>
<dbReference type="InterPro" id="IPR039261">
    <property type="entry name" value="FNR_nucleotide-bd"/>
</dbReference>
<dbReference type="CDD" id="cd00207">
    <property type="entry name" value="fer2"/>
    <property type="match status" value="1"/>
</dbReference>
<dbReference type="Pfam" id="PF00175">
    <property type="entry name" value="NAD_binding_1"/>
    <property type="match status" value="1"/>
</dbReference>
<dbReference type="InterPro" id="IPR001041">
    <property type="entry name" value="2Fe-2S_ferredoxin-type"/>
</dbReference>
<dbReference type="EMBL" id="CP019124">
    <property type="protein sequence ID" value="APX90818.1"/>
    <property type="molecule type" value="Genomic_DNA"/>
</dbReference>
<accession>A0A1U7DLR8</accession>
<keyword evidence="1" id="KW-0285">Flavoprotein</keyword>
<dbReference type="GO" id="GO:0046872">
    <property type="term" value="F:metal ion binding"/>
    <property type="evidence" value="ECO:0007669"/>
    <property type="project" value="UniProtKB-KW"/>
</dbReference>
<organism evidence="7 8">
    <name type="scientific">Brevirhabdus pacifica</name>
    <dbReference type="NCBI Taxonomy" id="1267768"/>
    <lineage>
        <taxon>Bacteria</taxon>
        <taxon>Pseudomonadati</taxon>
        <taxon>Pseudomonadota</taxon>
        <taxon>Alphaproteobacteria</taxon>
        <taxon>Rhodobacterales</taxon>
        <taxon>Paracoccaceae</taxon>
        <taxon>Brevirhabdus</taxon>
    </lineage>
</organism>
<dbReference type="PANTHER" id="PTHR47354">
    <property type="entry name" value="NADH OXIDOREDUCTASE HCR"/>
    <property type="match status" value="1"/>
</dbReference>
<evidence type="ECO:0000313" key="7">
    <source>
        <dbReference type="EMBL" id="APX90818.1"/>
    </source>
</evidence>
<evidence type="ECO:0000256" key="6">
    <source>
        <dbReference type="ARBA" id="ARBA00023014"/>
    </source>
</evidence>
<dbReference type="SUPFAM" id="SSF63380">
    <property type="entry name" value="Riboflavin synthase domain-like"/>
    <property type="match status" value="1"/>
</dbReference>
<dbReference type="PANTHER" id="PTHR47354:SF1">
    <property type="entry name" value="CARNITINE MONOOXYGENASE REDUCTASE SUBUNIT"/>
    <property type="match status" value="1"/>
</dbReference>
<dbReference type="Gene3D" id="3.40.50.80">
    <property type="entry name" value="Nucleotide-binding domain of ferredoxin-NADP reductase (FNR) module"/>
    <property type="match status" value="1"/>
</dbReference>
<reference evidence="7 8" key="1">
    <citation type="submission" date="2017-01" db="EMBL/GenBank/DDBJ databases">
        <title>Genomic analysis of Xuhuaishuia manganoxidans DY6-4.</title>
        <authorList>
            <person name="Wang X."/>
        </authorList>
    </citation>
    <scope>NUCLEOTIDE SEQUENCE [LARGE SCALE GENOMIC DNA]</scope>
    <source>
        <strain evidence="7 8">DY6-4</strain>
    </source>
</reference>
<dbReference type="STRING" id="1267768.BV394_14765"/>
<keyword evidence="3" id="KW-0479">Metal-binding</keyword>
<evidence type="ECO:0000256" key="5">
    <source>
        <dbReference type="ARBA" id="ARBA00023004"/>
    </source>
</evidence>
<dbReference type="AlphaFoldDB" id="A0A1U7DLR8"/>
<keyword evidence="8" id="KW-1185">Reference proteome</keyword>
<evidence type="ECO:0000313" key="8">
    <source>
        <dbReference type="Proteomes" id="UP000187266"/>
    </source>
</evidence>
<dbReference type="Pfam" id="PF00970">
    <property type="entry name" value="FAD_binding_6"/>
    <property type="match status" value="1"/>
</dbReference>
<keyword evidence="6" id="KW-0411">Iron-sulfur</keyword>
<keyword evidence="2" id="KW-0001">2Fe-2S</keyword>
<dbReference type="CDD" id="cd06185">
    <property type="entry name" value="PDR_like"/>
    <property type="match status" value="1"/>
</dbReference>
<evidence type="ECO:0000256" key="4">
    <source>
        <dbReference type="ARBA" id="ARBA00023002"/>
    </source>
</evidence>
<evidence type="ECO:0000256" key="1">
    <source>
        <dbReference type="ARBA" id="ARBA00022630"/>
    </source>
</evidence>
<dbReference type="Proteomes" id="UP000187266">
    <property type="component" value="Chromosome"/>
</dbReference>
<gene>
    <name evidence="7" type="ORF">BV394_14765</name>
</gene>
<dbReference type="InterPro" id="IPR017938">
    <property type="entry name" value="Riboflavin_synthase-like_b-brl"/>
</dbReference>
<dbReference type="PRINTS" id="PR00409">
    <property type="entry name" value="PHDIOXRDTASE"/>
</dbReference>
<dbReference type="InterPro" id="IPR008333">
    <property type="entry name" value="Cbr1-like_FAD-bd_dom"/>
</dbReference>
<evidence type="ECO:0000256" key="2">
    <source>
        <dbReference type="ARBA" id="ARBA00022714"/>
    </source>
</evidence>
<dbReference type="RefSeq" id="WP_076980835.1">
    <property type="nucleotide sequence ID" value="NZ_CP019124.1"/>
</dbReference>
<dbReference type="PROSITE" id="PS51384">
    <property type="entry name" value="FAD_FR"/>
    <property type="match status" value="1"/>
</dbReference>
<accession>A0A2M9DI34</accession>
<dbReference type="InterPro" id="IPR050415">
    <property type="entry name" value="MRET"/>
</dbReference>
<dbReference type="PROSITE" id="PS51085">
    <property type="entry name" value="2FE2S_FER_2"/>
    <property type="match status" value="1"/>
</dbReference>
<dbReference type="PROSITE" id="PS00197">
    <property type="entry name" value="2FE2S_FER_1"/>
    <property type="match status" value="1"/>
</dbReference>
<dbReference type="GO" id="GO:0051537">
    <property type="term" value="F:2 iron, 2 sulfur cluster binding"/>
    <property type="evidence" value="ECO:0007669"/>
    <property type="project" value="UniProtKB-KW"/>
</dbReference>
<keyword evidence="4" id="KW-0560">Oxidoreductase</keyword>
<evidence type="ECO:0000256" key="3">
    <source>
        <dbReference type="ARBA" id="ARBA00022723"/>
    </source>
</evidence>
<dbReference type="InterPro" id="IPR006058">
    <property type="entry name" value="2Fe2S_fd_BS"/>
</dbReference>
<dbReference type="Gene3D" id="3.10.20.30">
    <property type="match status" value="1"/>
</dbReference>
<dbReference type="SUPFAM" id="SSF54292">
    <property type="entry name" value="2Fe-2S ferredoxin-like"/>
    <property type="match status" value="1"/>
</dbReference>
<dbReference type="InterPro" id="IPR017927">
    <property type="entry name" value="FAD-bd_FR_type"/>
</dbReference>
<dbReference type="OrthoDB" id="9792185at2"/>
<protein>
    <submittedName>
        <fullName evidence="7">Uncharacterized protein</fullName>
    </submittedName>
</protein>
<dbReference type="SUPFAM" id="SSF52343">
    <property type="entry name" value="Ferredoxin reductase-like, C-terminal NADP-linked domain"/>
    <property type="match status" value="1"/>
</dbReference>
<name>A0A1U7DLR8_9RHOB</name>
<sequence length="318" mass="34465">MEMRQLKVGSTRIVASDIHEYVLVDPDGRALPPFTPGAHVHVSVPAGGTRQYSLLNDPAERDAYRIAIKRENEGQGGSRSFVDTVSAGDMVEVSAPANDFQLGQDGERVILIAGGIGITPILSMARYLHRTGERPFHMYYLTRDPAQTAYLDEITSAPFAKNVTIHHDMGDPARSLDLQALLAEQDGAVLYCCGPTGLLHAVRAAASHWGRGDVRFEDFGTTPAPQAEDGEGFQVRVAGHEGAFRVPADKSILEVLNEAGLEMPSSCEAGTCGTCRMRLIEGEADHRDLVLFDDEMEDSIIICCSRAKSPEITIGFPE</sequence>